<dbReference type="InterPro" id="IPR027417">
    <property type="entry name" value="P-loop_NTPase"/>
</dbReference>
<dbReference type="Proteomes" id="UP001237642">
    <property type="component" value="Unassembled WGS sequence"/>
</dbReference>
<dbReference type="Gene3D" id="1.10.8.430">
    <property type="entry name" value="Helical domain of apoptotic protease-activating factors"/>
    <property type="match status" value="1"/>
</dbReference>
<evidence type="ECO:0000256" key="1">
    <source>
        <dbReference type="ARBA" id="ARBA00022614"/>
    </source>
</evidence>
<gene>
    <name evidence="8" type="ORF">POM88_013044</name>
</gene>
<dbReference type="PANTHER" id="PTHR36766">
    <property type="entry name" value="PLANT BROAD-SPECTRUM MILDEW RESISTANCE PROTEIN RPW8"/>
    <property type="match status" value="1"/>
</dbReference>
<keyword evidence="2" id="KW-0677">Repeat</keyword>
<dbReference type="InterPro" id="IPR002182">
    <property type="entry name" value="NB-ARC"/>
</dbReference>
<dbReference type="Pfam" id="PF00931">
    <property type="entry name" value="NB-ARC"/>
    <property type="match status" value="1"/>
</dbReference>
<evidence type="ECO:0000259" key="7">
    <source>
        <dbReference type="Pfam" id="PF18052"/>
    </source>
</evidence>
<feature type="domain" description="NB-ARC" evidence="6">
    <location>
        <begin position="170"/>
        <end position="340"/>
    </location>
</feature>
<dbReference type="GO" id="GO:0005524">
    <property type="term" value="F:ATP binding"/>
    <property type="evidence" value="ECO:0007669"/>
    <property type="project" value="UniProtKB-KW"/>
</dbReference>
<keyword evidence="9" id="KW-1185">Reference proteome</keyword>
<dbReference type="GO" id="GO:0043531">
    <property type="term" value="F:ADP binding"/>
    <property type="evidence" value="ECO:0007669"/>
    <property type="project" value="InterPro"/>
</dbReference>
<reference evidence="8" key="1">
    <citation type="submission" date="2023-02" db="EMBL/GenBank/DDBJ databases">
        <title>Genome of toxic invasive species Heracleum sosnowskyi carries increased number of genes despite the absence of recent whole-genome duplications.</title>
        <authorList>
            <person name="Schelkunov M."/>
            <person name="Shtratnikova V."/>
            <person name="Makarenko M."/>
            <person name="Klepikova A."/>
            <person name="Omelchenko D."/>
            <person name="Novikova G."/>
            <person name="Obukhova E."/>
            <person name="Bogdanov V."/>
            <person name="Penin A."/>
            <person name="Logacheva M."/>
        </authorList>
    </citation>
    <scope>NUCLEOTIDE SEQUENCE</scope>
    <source>
        <strain evidence="8">Hsosn_3</strain>
        <tissue evidence="8">Leaf</tissue>
    </source>
</reference>
<comment type="caution">
    <text evidence="8">The sequence shown here is derived from an EMBL/GenBank/DDBJ whole genome shotgun (WGS) entry which is preliminary data.</text>
</comment>
<evidence type="ECO:0000259" key="6">
    <source>
        <dbReference type="Pfam" id="PF00931"/>
    </source>
</evidence>
<sequence length="433" mass="49120">MAEAIVADLAAGLVRKLVSLAAEQVIQAWNLDQDLETLRERFDMIGALLHDAHTKKIIMSTAQNWFNKLEEVANVAEVFMDQLAFEVTRKNVEKHRKVWDSFIPSKNSLIYRHKVTRKIKSIHASFDQIFKWAGDLGLDAVAHLNLAAQPKDIRITPSFEDKTLIVGRDKDISNLVQIVCKNNEQDLHVVAIVGMGGQGKTTLARMVFNSDDVINMFQKRMWITISDDFDLIKILNEMVESLNSTKSQLKNSHGLVNELQKRLKGEKFLLVLDDVWNEDLVKWEDLRNSLLGVSSAKGSSVIVTTRNQKVIDAMQNCVPYLVEKLQEDDSYKLFKKIAFRDGGVSEIEPFADLGRSMVKRCSGLPLAIKALGGMLRSKESVQEWRKIQNSEIWTSQDELPVIPSLRLSYDNLPYSSLKRCFVYCSIIPKDSPI</sequence>
<evidence type="ECO:0000256" key="4">
    <source>
        <dbReference type="ARBA" id="ARBA00022821"/>
    </source>
</evidence>
<evidence type="ECO:0000313" key="9">
    <source>
        <dbReference type="Proteomes" id="UP001237642"/>
    </source>
</evidence>
<evidence type="ECO:0000256" key="5">
    <source>
        <dbReference type="ARBA" id="ARBA00022840"/>
    </source>
</evidence>
<dbReference type="InterPro" id="IPR041118">
    <property type="entry name" value="Rx_N"/>
</dbReference>
<proteinExistence type="predicted"/>
<reference evidence="8" key="2">
    <citation type="submission" date="2023-05" db="EMBL/GenBank/DDBJ databases">
        <authorList>
            <person name="Schelkunov M.I."/>
        </authorList>
    </citation>
    <scope>NUCLEOTIDE SEQUENCE</scope>
    <source>
        <strain evidence="8">Hsosn_3</strain>
        <tissue evidence="8">Leaf</tissue>
    </source>
</reference>
<dbReference type="PRINTS" id="PR00364">
    <property type="entry name" value="DISEASERSIST"/>
</dbReference>
<evidence type="ECO:0000256" key="2">
    <source>
        <dbReference type="ARBA" id="ARBA00022737"/>
    </source>
</evidence>
<dbReference type="PANTHER" id="PTHR36766:SF70">
    <property type="entry name" value="DISEASE RESISTANCE PROTEIN RGA4"/>
    <property type="match status" value="1"/>
</dbReference>
<dbReference type="GO" id="GO:0006952">
    <property type="term" value="P:defense response"/>
    <property type="evidence" value="ECO:0007669"/>
    <property type="project" value="UniProtKB-KW"/>
</dbReference>
<name>A0AAD8IZT3_9APIA</name>
<keyword evidence="5" id="KW-0067">ATP-binding</keyword>
<dbReference type="SUPFAM" id="SSF52540">
    <property type="entry name" value="P-loop containing nucleoside triphosphate hydrolases"/>
    <property type="match status" value="1"/>
</dbReference>
<dbReference type="Gene3D" id="3.40.50.300">
    <property type="entry name" value="P-loop containing nucleotide triphosphate hydrolases"/>
    <property type="match status" value="1"/>
</dbReference>
<evidence type="ECO:0000313" key="8">
    <source>
        <dbReference type="EMBL" id="KAK1393988.1"/>
    </source>
</evidence>
<feature type="domain" description="Disease resistance N-terminal" evidence="7">
    <location>
        <begin position="13"/>
        <end position="96"/>
    </location>
</feature>
<keyword evidence="4" id="KW-0611">Plant defense</keyword>
<accession>A0AAD8IZT3</accession>
<dbReference type="EMBL" id="JAUIZM010000003">
    <property type="protein sequence ID" value="KAK1393988.1"/>
    <property type="molecule type" value="Genomic_DNA"/>
</dbReference>
<evidence type="ECO:0000256" key="3">
    <source>
        <dbReference type="ARBA" id="ARBA00022741"/>
    </source>
</evidence>
<dbReference type="FunFam" id="3.40.50.300:FF:001091">
    <property type="entry name" value="Probable disease resistance protein At1g61300"/>
    <property type="match status" value="1"/>
</dbReference>
<keyword evidence="1" id="KW-0433">Leucine-rich repeat</keyword>
<keyword evidence="3" id="KW-0547">Nucleotide-binding</keyword>
<dbReference type="AlphaFoldDB" id="A0AAD8IZT3"/>
<protein>
    <submittedName>
        <fullName evidence="8">Disease resistance protein RGA3</fullName>
    </submittedName>
</protein>
<dbReference type="Gene3D" id="1.20.5.4130">
    <property type="match status" value="1"/>
</dbReference>
<dbReference type="Pfam" id="PF18052">
    <property type="entry name" value="Rx_N"/>
    <property type="match status" value="1"/>
</dbReference>
<dbReference type="InterPro" id="IPR042197">
    <property type="entry name" value="Apaf_helical"/>
</dbReference>
<organism evidence="8 9">
    <name type="scientific">Heracleum sosnowskyi</name>
    <dbReference type="NCBI Taxonomy" id="360622"/>
    <lineage>
        <taxon>Eukaryota</taxon>
        <taxon>Viridiplantae</taxon>
        <taxon>Streptophyta</taxon>
        <taxon>Embryophyta</taxon>
        <taxon>Tracheophyta</taxon>
        <taxon>Spermatophyta</taxon>
        <taxon>Magnoliopsida</taxon>
        <taxon>eudicotyledons</taxon>
        <taxon>Gunneridae</taxon>
        <taxon>Pentapetalae</taxon>
        <taxon>asterids</taxon>
        <taxon>campanulids</taxon>
        <taxon>Apiales</taxon>
        <taxon>Apiaceae</taxon>
        <taxon>Apioideae</taxon>
        <taxon>apioid superclade</taxon>
        <taxon>Tordylieae</taxon>
        <taxon>Tordyliinae</taxon>
        <taxon>Heracleum</taxon>
    </lineage>
</organism>